<dbReference type="Pfam" id="PF01965">
    <property type="entry name" value="DJ-1_PfpI"/>
    <property type="match status" value="1"/>
</dbReference>
<dbReference type="InterPro" id="IPR009057">
    <property type="entry name" value="Homeodomain-like_sf"/>
</dbReference>
<evidence type="ECO:0000313" key="5">
    <source>
        <dbReference type="Proteomes" id="UP001596074"/>
    </source>
</evidence>
<keyword evidence="5" id="KW-1185">Reference proteome</keyword>
<feature type="domain" description="HTH araC/xylS-type" evidence="3">
    <location>
        <begin position="209"/>
        <end position="307"/>
    </location>
</feature>
<evidence type="ECO:0000256" key="1">
    <source>
        <dbReference type="ARBA" id="ARBA00023015"/>
    </source>
</evidence>
<dbReference type="InterPro" id="IPR018060">
    <property type="entry name" value="HTH_AraC"/>
</dbReference>
<dbReference type="RefSeq" id="WP_378285640.1">
    <property type="nucleotide sequence ID" value="NZ_JBHSON010000046.1"/>
</dbReference>
<dbReference type="Gene3D" id="1.10.10.60">
    <property type="entry name" value="Homeodomain-like"/>
    <property type="match status" value="1"/>
</dbReference>
<reference evidence="5" key="1">
    <citation type="journal article" date="2019" name="Int. J. Syst. Evol. Microbiol.">
        <title>The Global Catalogue of Microorganisms (GCM) 10K type strain sequencing project: providing services to taxonomists for standard genome sequencing and annotation.</title>
        <authorList>
            <consortium name="The Broad Institute Genomics Platform"/>
            <consortium name="The Broad Institute Genome Sequencing Center for Infectious Disease"/>
            <person name="Wu L."/>
            <person name="Ma J."/>
        </authorList>
    </citation>
    <scope>NUCLEOTIDE SEQUENCE [LARGE SCALE GENOMIC DNA]</scope>
    <source>
        <strain evidence="5">KCTC 42087</strain>
    </source>
</reference>
<dbReference type="EMBL" id="JBHSON010000046">
    <property type="protein sequence ID" value="MFC5749910.1"/>
    <property type="molecule type" value="Genomic_DNA"/>
</dbReference>
<dbReference type="InterPro" id="IPR052158">
    <property type="entry name" value="INH-QAR"/>
</dbReference>
<keyword evidence="2" id="KW-0804">Transcription</keyword>
<dbReference type="InterPro" id="IPR002818">
    <property type="entry name" value="DJ-1/PfpI"/>
</dbReference>
<comment type="caution">
    <text evidence="4">The sequence shown here is derived from an EMBL/GenBank/DDBJ whole genome shotgun (WGS) entry which is preliminary data.</text>
</comment>
<dbReference type="PROSITE" id="PS01124">
    <property type="entry name" value="HTH_ARAC_FAMILY_2"/>
    <property type="match status" value="1"/>
</dbReference>
<dbReference type="SMART" id="SM00342">
    <property type="entry name" value="HTH_ARAC"/>
    <property type="match status" value="1"/>
</dbReference>
<gene>
    <name evidence="4" type="ORF">ACFPZN_30145</name>
</gene>
<accession>A0ABW1A9L3</accession>
<dbReference type="PANTHER" id="PTHR43130:SF3">
    <property type="entry name" value="HTH-TYPE TRANSCRIPTIONAL REGULATOR RV1931C"/>
    <property type="match status" value="1"/>
</dbReference>
<protein>
    <submittedName>
        <fullName evidence="4">GlxA family transcriptional regulator</fullName>
    </submittedName>
</protein>
<dbReference type="InterPro" id="IPR029062">
    <property type="entry name" value="Class_I_gatase-like"/>
</dbReference>
<dbReference type="SUPFAM" id="SSF52317">
    <property type="entry name" value="Class I glutamine amidotransferase-like"/>
    <property type="match status" value="1"/>
</dbReference>
<dbReference type="SUPFAM" id="SSF46689">
    <property type="entry name" value="Homeodomain-like"/>
    <property type="match status" value="2"/>
</dbReference>
<name>A0ABW1A9L3_9ACTN</name>
<dbReference type="Gene3D" id="3.40.50.880">
    <property type="match status" value="1"/>
</dbReference>
<evidence type="ECO:0000256" key="2">
    <source>
        <dbReference type="ARBA" id="ARBA00023163"/>
    </source>
</evidence>
<evidence type="ECO:0000259" key="3">
    <source>
        <dbReference type="PROSITE" id="PS01124"/>
    </source>
</evidence>
<keyword evidence="1" id="KW-0805">Transcription regulation</keyword>
<sequence>MLFDGALLASMSFAFGVFDLASHYGALPGAEVAVVAGEPGSTLTGGGLTCAVPYDLQAVRVADLVVVPNLPQPSAEDPPEPALEALRAAHGRGARVAGLCSGTFVLAAAGLLDGRPATTHWALADRLAEMYPRVRVDASALYIDDGDVLTAGGGAAGIDVGLHLVRTMMGASAANRMARAMVVAPHRPGGQAQFIETPVPDGDTDDPVVETIAWAHTRLDTALPVSLLAERAHMSRRNYDRRFREITGAAPGRWLTHQRVIRAQQLLELSDLPVDEIARSCGFSSAAALRPHFRRLLGVTMTDYRNTFSHRLS</sequence>
<dbReference type="PANTHER" id="PTHR43130">
    <property type="entry name" value="ARAC-FAMILY TRANSCRIPTIONAL REGULATOR"/>
    <property type="match status" value="1"/>
</dbReference>
<proteinExistence type="predicted"/>
<organism evidence="4 5">
    <name type="scientific">Actinomadura rugatobispora</name>
    <dbReference type="NCBI Taxonomy" id="1994"/>
    <lineage>
        <taxon>Bacteria</taxon>
        <taxon>Bacillati</taxon>
        <taxon>Actinomycetota</taxon>
        <taxon>Actinomycetes</taxon>
        <taxon>Streptosporangiales</taxon>
        <taxon>Thermomonosporaceae</taxon>
        <taxon>Actinomadura</taxon>
    </lineage>
</organism>
<evidence type="ECO:0000313" key="4">
    <source>
        <dbReference type="EMBL" id="MFC5749910.1"/>
    </source>
</evidence>
<dbReference type="Proteomes" id="UP001596074">
    <property type="component" value="Unassembled WGS sequence"/>
</dbReference>
<dbReference type="CDD" id="cd03137">
    <property type="entry name" value="GATase1_AraC_1"/>
    <property type="match status" value="1"/>
</dbReference>
<dbReference type="Pfam" id="PF12833">
    <property type="entry name" value="HTH_18"/>
    <property type="match status" value="1"/>
</dbReference>